<evidence type="ECO:0000313" key="10">
    <source>
        <dbReference type="EMBL" id="SDR60036.1"/>
    </source>
</evidence>
<dbReference type="InterPro" id="IPR014729">
    <property type="entry name" value="Rossmann-like_a/b/a_fold"/>
</dbReference>
<accession>A0A1H1KCS5</accession>
<keyword evidence="2 8" id="KW-0547">Nucleotide-binding</keyword>
<evidence type="ECO:0000256" key="5">
    <source>
        <dbReference type="ARBA" id="ARBA00023146"/>
    </source>
</evidence>
<evidence type="ECO:0000256" key="1">
    <source>
        <dbReference type="ARBA" id="ARBA00022598"/>
    </source>
</evidence>
<dbReference type="Pfam" id="PF09334">
    <property type="entry name" value="tRNA-synt_1g"/>
    <property type="match status" value="1"/>
</dbReference>
<organism evidence="10 11">
    <name type="scientific">Paraburkholderia tuberum</name>
    <dbReference type="NCBI Taxonomy" id="157910"/>
    <lineage>
        <taxon>Bacteria</taxon>
        <taxon>Pseudomonadati</taxon>
        <taxon>Pseudomonadota</taxon>
        <taxon>Betaproteobacteria</taxon>
        <taxon>Burkholderiales</taxon>
        <taxon>Burkholderiaceae</taxon>
        <taxon>Paraburkholderia</taxon>
    </lineage>
</organism>
<dbReference type="InterPro" id="IPR029038">
    <property type="entry name" value="MetRS_Zn"/>
</dbReference>
<protein>
    <recommendedName>
        <fullName evidence="6">Methionyl-tRNA synthetase</fullName>
    </recommendedName>
</protein>
<dbReference type="GO" id="GO:0006431">
    <property type="term" value="P:methionyl-tRNA aminoacylation"/>
    <property type="evidence" value="ECO:0007669"/>
    <property type="project" value="InterPro"/>
</dbReference>
<dbReference type="PROSITE" id="PS00178">
    <property type="entry name" value="AA_TRNA_LIGASE_I"/>
    <property type="match status" value="1"/>
</dbReference>
<gene>
    <name evidence="10" type="ORF">SAMN05445850_7092</name>
</gene>
<dbReference type="Gene3D" id="3.40.50.620">
    <property type="entry name" value="HUPs"/>
    <property type="match status" value="1"/>
</dbReference>
<dbReference type="PANTHER" id="PTHR45765">
    <property type="entry name" value="METHIONINE--TRNA LIGASE"/>
    <property type="match status" value="1"/>
</dbReference>
<evidence type="ECO:0000256" key="4">
    <source>
        <dbReference type="ARBA" id="ARBA00022917"/>
    </source>
</evidence>
<dbReference type="AlphaFoldDB" id="A0A1H1KCS5"/>
<dbReference type="GO" id="GO:0005524">
    <property type="term" value="F:ATP binding"/>
    <property type="evidence" value="ECO:0007669"/>
    <property type="project" value="UniProtKB-KW"/>
</dbReference>
<dbReference type="STRING" id="157910.SAMN05445850_7092"/>
<keyword evidence="3 8" id="KW-0067">ATP-binding</keyword>
<reference evidence="11" key="1">
    <citation type="submission" date="2016-10" db="EMBL/GenBank/DDBJ databases">
        <authorList>
            <person name="Varghese N."/>
            <person name="Submissions S."/>
        </authorList>
    </citation>
    <scope>NUCLEOTIDE SEQUENCE [LARGE SCALE GENOMIC DNA]</scope>
    <source>
        <strain evidence="11">DUS833</strain>
    </source>
</reference>
<dbReference type="PRINTS" id="PR01041">
    <property type="entry name" value="TRNASYNTHMET"/>
</dbReference>
<evidence type="ECO:0000256" key="2">
    <source>
        <dbReference type="ARBA" id="ARBA00022741"/>
    </source>
</evidence>
<dbReference type="InterPro" id="IPR015413">
    <property type="entry name" value="Methionyl/Leucyl_tRNA_Synth"/>
</dbReference>
<evidence type="ECO:0000313" key="11">
    <source>
        <dbReference type="Proteomes" id="UP000199365"/>
    </source>
</evidence>
<dbReference type="GO" id="GO:0004825">
    <property type="term" value="F:methionine-tRNA ligase activity"/>
    <property type="evidence" value="ECO:0007669"/>
    <property type="project" value="UniProtKB-EC"/>
</dbReference>
<dbReference type="Gene3D" id="2.20.28.20">
    <property type="entry name" value="Methionyl-tRNA synthetase, Zn-domain"/>
    <property type="match status" value="1"/>
</dbReference>
<keyword evidence="5 8" id="KW-0030">Aminoacyl-tRNA synthetase</keyword>
<dbReference type="EMBL" id="FNKX01000003">
    <property type="protein sequence ID" value="SDR60036.1"/>
    <property type="molecule type" value="Genomic_DNA"/>
</dbReference>
<dbReference type="InterPro" id="IPR023458">
    <property type="entry name" value="Met-tRNA_ligase_1"/>
</dbReference>
<evidence type="ECO:0000256" key="8">
    <source>
        <dbReference type="RuleBase" id="RU363039"/>
    </source>
</evidence>
<comment type="similarity">
    <text evidence="8">Belongs to the class-I aminoacyl-tRNA synthetase family.</text>
</comment>
<dbReference type="RefSeq" id="WP_090811387.1">
    <property type="nucleotide sequence ID" value="NZ_FNKX01000003.1"/>
</dbReference>
<dbReference type="InterPro" id="IPR001412">
    <property type="entry name" value="aa-tRNA-synth_I_CS"/>
</dbReference>
<dbReference type="PANTHER" id="PTHR45765:SF1">
    <property type="entry name" value="METHIONINE--TRNA LIGASE, CYTOPLASMIC"/>
    <property type="match status" value="1"/>
</dbReference>
<dbReference type="GO" id="GO:0005829">
    <property type="term" value="C:cytosol"/>
    <property type="evidence" value="ECO:0007669"/>
    <property type="project" value="TreeGrafter"/>
</dbReference>
<evidence type="ECO:0000256" key="7">
    <source>
        <dbReference type="ARBA" id="ARBA00047364"/>
    </source>
</evidence>
<dbReference type="InterPro" id="IPR033911">
    <property type="entry name" value="MetRS_core"/>
</dbReference>
<dbReference type="SUPFAM" id="SSF52374">
    <property type="entry name" value="Nucleotidylyl transferase"/>
    <property type="match status" value="1"/>
</dbReference>
<evidence type="ECO:0000256" key="6">
    <source>
        <dbReference type="ARBA" id="ARBA00030904"/>
    </source>
</evidence>
<name>A0A1H1KCS5_9BURK</name>
<evidence type="ECO:0000259" key="9">
    <source>
        <dbReference type="Pfam" id="PF09334"/>
    </source>
</evidence>
<sequence length="527" mass="59343">MTTRTFFVCPAPPCPNGKLHLGHIGGVYLLTDLFVRFQRMRGHRAYHVTGADEHGTYTVVKARKLGRPIDEVAQLHIDEIMDCLRAMHIEPDVFIRTTDATHKQNSLNIFRELEAAGYIDVRDGHQLYCENCDEFVADSLAVGLCPACDASTDSNLCENCGLAQQHSKLRTPSHTSCGKPLSLRPIEQAVFDVPRMAAMLDDAIKGSEWDQTIQRKARAWLRDELRPLPMSRIFDRGVTLEAPAKIAGQTLMTWFEGLWCFETGIRLQCARDEVDYDTVMRDPDTRLLFFMGQDNRFYYTIGVTGSLLARGYPLPANHSIQDFYKLEGEKFSTSRDHALWADEVSRQVDPSVLRYALARIAKPFGTNNNDFQIGELIRSASHILAWESALRRDSLHSANVDGSGLTPAHDDIVQRYITAMDQVRFWNALDLIDEYFVATGFGTSPETWRPVHVSVFLSMLHPVMPVLAARYGNVFFGEYWTPALGANATLLATPPRATAEFPPFGMPIADSFIRQYQSRFQRAVDAA</sequence>
<comment type="catalytic activity">
    <reaction evidence="7">
        <text>tRNA(Met) + L-methionine + ATP = L-methionyl-tRNA(Met) + AMP + diphosphate</text>
        <dbReference type="Rhea" id="RHEA:13481"/>
        <dbReference type="Rhea" id="RHEA-COMP:9667"/>
        <dbReference type="Rhea" id="RHEA-COMP:9698"/>
        <dbReference type="ChEBI" id="CHEBI:30616"/>
        <dbReference type="ChEBI" id="CHEBI:33019"/>
        <dbReference type="ChEBI" id="CHEBI:57844"/>
        <dbReference type="ChEBI" id="CHEBI:78442"/>
        <dbReference type="ChEBI" id="CHEBI:78530"/>
        <dbReference type="ChEBI" id="CHEBI:456215"/>
        <dbReference type="EC" id="6.1.1.10"/>
    </reaction>
</comment>
<evidence type="ECO:0000256" key="3">
    <source>
        <dbReference type="ARBA" id="ARBA00022840"/>
    </source>
</evidence>
<keyword evidence="11" id="KW-1185">Reference proteome</keyword>
<keyword evidence="4 8" id="KW-0648">Protein biosynthesis</keyword>
<proteinExistence type="inferred from homology"/>
<dbReference type="Proteomes" id="UP000199365">
    <property type="component" value="Unassembled WGS sequence"/>
</dbReference>
<keyword evidence="1 8" id="KW-0436">Ligase</keyword>
<feature type="domain" description="Methionyl/Leucyl tRNA synthetase" evidence="9">
    <location>
        <begin position="8"/>
        <end position="379"/>
    </location>
</feature>